<sequence>MAIKDRLVALKFLTAAAAAATAAIACALYLGPRFSTVVDFFWPLLLSTGFFFGIVAILFRISPPPRADVTSCRASKELIDFVVAGPHSEQLCADQEPPGPPSRG</sequence>
<dbReference type="OrthoDB" id="649865at2759"/>
<dbReference type="AlphaFoldDB" id="A0A2I0BAY9"/>
<evidence type="ECO:0000313" key="3">
    <source>
        <dbReference type="Proteomes" id="UP000236161"/>
    </source>
</evidence>
<dbReference type="PANTHER" id="PTHR34125:SF7">
    <property type="entry name" value="TRANSMEMBRANE PROTEIN"/>
    <property type="match status" value="1"/>
</dbReference>
<dbReference type="PANTHER" id="PTHR34125">
    <property type="entry name" value="OS01G0762900 PROTEIN"/>
    <property type="match status" value="1"/>
</dbReference>
<keyword evidence="1" id="KW-0472">Membrane</keyword>
<accession>A0A2I0BAY9</accession>
<dbReference type="Proteomes" id="UP000236161">
    <property type="component" value="Unassembled WGS sequence"/>
</dbReference>
<name>A0A2I0BAY9_9ASPA</name>
<keyword evidence="1" id="KW-1133">Transmembrane helix</keyword>
<keyword evidence="3" id="KW-1185">Reference proteome</keyword>
<protein>
    <submittedName>
        <fullName evidence="2">Uncharacterized protein</fullName>
    </submittedName>
</protein>
<feature type="transmembrane region" description="Helical" evidence="1">
    <location>
        <begin position="41"/>
        <end position="59"/>
    </location>
</feature>
<dbReference type="PROSITE" id="PS51257">
    <property type="entry name" value="PROKAR_LIPOPROTEIN"/>
    <property type="match status" value="1"/>
</dbReference>
<proteinExistence type="predicted"/>
<keyword evidence="1" id="KW-0812">Transmembrane</keyword>
<evidence type="ECO:0000256" key="1">
    <source>
        <dbReference type="SAM" id="Phobius"/>
    </source>
</evidence>
<dbReference type="EMBL" id="KZ451899">
    <property type="protein sequence ID" value="PKA64929.1"/>
    <property type="molecule type" value="Genomic_DNA"/>
</dbReference>
<organism evidence="2 3">
    <name type="scientific">Apostasia shenzhenica</name>
    <dbReference type="NCBI Taxonomy" id="1088818"/>
    <lineage>
        <taxon>Eukaryota</taxon>
        <taxon>Viridiplantae</taxon>
        <taxon>Streptophyta</taxon>
        <taxon>Embryophyta</taxon>
        <taxon>Tracheophyta</taxon>
        <taxon>Spermatophyta</taxon>
        <taxon>Magnoliopsida</taxon>
        <taxon>Liliopsida</taxon>
        <taxon>Asparagales</taxon>
        <taxon>Orchidaceae</taxon>
        <taxon>Apostasioideae</taxon>
        <taxon>Apostasia</taxon>
    </lineage>
</organism>
<gene>
    <name evidence="2" type="ORF">AXF42_Ash011531</name>
</gene>
<evidence type="ECO:0000313" key="2">
    <source>
        <dbReference type="EMBL" id="PKA64929.1"/>
    </source>
</evidence>
<reference evidence="2 3" key="1">
    <citation type="journal article" date="2017" name="Nature">
        <title>The Apostasia genome and the evolution of orchids.</title>
        <authorList>
            <person name="Zhang G.Q."/>
            <person name="Liu K.W."/>
            <person name="Li Z."/>
            <person name="Lohaus R."/>
            <person name="Hsiao Y.Y."/>
            <person name="Niu S.C."/>
            <person name="Wang J.Y."/>
            <person name="Lin Y.C."/>
            <person name="Xu Q."/>
            <person name="Chen L.J."/>
            <person name="Yoshida K."/>
            <person name="Fujiwara S."/>
            <person name="Wang Z.W."/>
            <person name="Zhang Y.Q."/>
            <person name="Mitsuda N."/>
            <person name="Wang M."/>
            <person name="Liu G.H."/>
            <person name="Pecoraro L."/>
            <person name="Huang H.X."/>
            <person name="Xiao X.J."/>
            <person name="Lin M."/>
            <person name="Wu X.Y."/>
            <person name="Wu W.L."/>
            <person name="Chen Y.Y."/>
            <person name="Chang S.B."/>
            <person name="Sakamoto S."/>
            <person name="Ohme-Takagi M."/>
            <person name="Yagi M."/>
            <person name="Zeng S.J."/>
            <person name="Shen C.Y."/>
            <person name="Yeh C.M."/>
            <person name="Luo Y.B."/>
            <person name="Tsai W.C."/>
            <person name="Van de Peer Y."/>
            <person name="Liu Z.J."/>
        </authorList>
    </citation>
    <scope>NUCLEOTIDE SEQUENCE [LARGE SCALE GENOMIC DNA]</scope>
    <source>
        <strain evidence="3">cv. Shenzhen</strain>
        <tissue evidence="2">Stem</tissue>
    </source>
</reference>